<accession>A0A1H8N6X2</accession>
<evidence type="ECO:0000313" key="3">
    <source>
        <dbReference type="Proteomes" id="UP000198775"/>
    </source>
</evidence>
<dbReference type="InterPro" id="IPR055553">
    <property type="entry name" value="DUF7129"/>
</dbReference>
<sequence>MRDVMQTPDEETPYECFECGTVIVAEDDPGPCPECGSEMRNRQTPLE</sequence>
<feature type="domain" description="DUF7129" evidence="1">
    <location>
        <begin position="10"/>
        <end position="43"/>
    </location>
</feature>
<name>A0A1H8N6X2_9EURY</name>
<gene>
    <name evidence="2" type="ORF">SAMN05216388_101042</name>
</gene>
<evidence type="ECO:0000313" key="2">
    <source>
        <dbReference type="EMBL" id="SEO25296.1"/>
    </source>
</evidence>
<protein>
    <recommendedName>
        <fullName evidence="1">DUF7129 domain-containing protein</fullName>
    </recommendedName>
</protein>
<dbReference type="AlphaFoldDB" id="A0A1H8N6X2"/>
<dbReference type="SUPFAM" id="SSF57802">
    <property type="entry name" value="Rubredoxin-like"/>
    <property type="match status" value="1"/>
</dbReference>
<keyword evidence="3" id="KW-1185">Reference proteome</keyword>
<organism evidence="2 3">
    <name type="scientific">Halorientalis persicus</name>
    <dbReference type="NCBI Taxonomy" id="1367881"/>
    <lineage>
        <taxon>Archaea</taxon>
        <taxon>Methanobacteriati</taxon>
        <taxon>Methanobacteriota</taxon>
        <taxon>Stenosarchaea group</taxon>
        <taxon>Halobacteria</taxon>
        <taxon>Halobacteriales</taxon>
        <taxon>Haloarculaceae</taxon>
        <taxon>Halorientalis</taxon>
    </lineage>
</organism>
<dbReference type="RefSeq" id="WP_139203503.1">
    <property type="nucleotide sequence ID" value="NZ_FOCX01000010.1"/>
</dbReference>
<proteinExistence type="predicted"/>
<evidence type="ECO:0000259" key="1">
    <source>
        <dbReference type="Pfam" id="PF23455"/>
    </source>
</evidence>
<reference evidence="3" key="1">
    <citation type="submission" date="2016-10" db="EMBL/GenBank/DDBJ databases">
        <authorList>
            <person name="Varghese N."/>
            <person name="Submissions S."/>
        </authorList>
    </citation>
    <scope>NUCLEOTIDE SEQUENCE [LARGE SCALE GENOMIC DNA]</scope>
    <source>
        <strain evidence="3">IBRC-M 10043</strain>
    </source>
</reference>
<dbReference type="Pfam" id="PF23455">
    <property type="entry name" value="DUF7129"/>
    <property type="match status" value="1"/>
</dbReference>
<dbReference type="NCBIfam" id="NF033497">
    <property type="entry name" value="rubre_like_arch"/>
    <property type="match status" value="1"/>
</dbReference>
<dbReference type="OrthoDB" id="280213at2157"/>
<dbReference type="Proteomes" id="UP000198775">
    <property type="component" value="Unassembled WGS sequence"/>
</dbReference>
<dbReference type="EMBL" id="FOCX01000010">
    <property type="protein sequence ID" value="SEO25296.1"/>
    <property type="molecule type" value="Genomic_DNA"/>
</dbReference>